<keyword evidence="4" id="KW-0560">Oxidoreductase</keyword>
<evidence type="ECO:0000256" key="2">
    <source>
        <dbReference type="ARBA" id="ARBA00010617"/>
    </source>
</evidence>
<accession>A0ABR0F5L6</accession>
<keyword evidence="8" id="KW-0812">Transmembrane</keyword>
<gene>
    <name evidence="9" type="ORF">PRZ48_002493</name>
</gene>
<protein>
    <recommendedName>
        <fullName evidence="11">Cytochrome P450</fullName>
    </recommendedName>
</protein>
<evidence type="ECO:0000256" key="3">
    <source>
        <dbReference type="ARBA" id="ARBA00022723"/>
    </source>
</evidence>
<dbReference type="InterPro" id="IPR047146">
    <property type="entry name" value="Cyt_P450_E_CYP52_fungi"/>
</dbReference>
<evidence type="ECO:0008006" key="11">
    <source>
        <dbReference type="Google" id="ProtNLM"/>
    </source>
</evidence>
<keyword evidence="8" id="KW-0472">Membrane</keyword>
<name>A0ABR0F5L6_ZASCE</name>
<dbReference type="Proteomes" id="UP001305779">
    <property type="component" value="Unassembled WGS sequence"/>
</dbReference>
<evidence type="ECO:0000256" key="4">
    <source>
        <dbReference type="ARBA" id="ARBA00023002"/>
    </source>
</evidence>
<feature type="region of interest" description="Disordered" evidence="7">
    <location>
        <begin position="198"/>
        <end position="223"/>
    </location>
</feature>
<keyword evidence="10" id="KW-1185">Reference proteome</keyword>
<evidence type="ECO:0000313" key="9">
    <source>
        <dbReference type="EMBL" id="KAK4508754.1"/>
    </source>
</evidence>
<evidence type="ECO:0000256" key="5">
    <source>
        <dbReference type="ARBA" id="ARBA00023004"/>
    </source>
</evidence>
<comment type="similarity">
    <text evidence="2">Belongs to the cytochrome P450 family.</text>
</comment>
<proteinExistence type="inferred from homology"/>
<sequence>MTTPGLAGIVLATAFISTLLYITYLYALNRTTLAVHLKRKGYARCPHYQHKDILFGSDWHDGLATASKAGTRQTWYRQQFAAHGKTYETTIYGKKIFQTCDPVNVQAYLTASPNDVGAGPSRAGLLSWLGPGAFTSDGEVWRRSRDMLKPVFRRTAIKDMGRLERHLRRLLEEVEREGGVVDLQGHFIRMSFAQHNLGSSAGGERQRDDPNESRSEIRGKLNG</sequence>
<dbReference type="PANTHER" id="PTHR24287:SF19">
    <property type="entry name" value="CYTOCHROME P450"/>
    <property type="match status" value="1"/>
</dbReference>
<evidence type="ECO:0000256" key="7">
    <source>
        <dbReference type="SAM" id="MobiDB-lite"/>
    </source>
</evidence>
<feature type="compositionally biased region" description="Basic and acidic residues" evidence="7">
    <location>
        <begin position="204"/>
        <end position="223"/>
    </location>
</feature>
<evidence type="ECO:0000313" key="10">
    <source>
        <dbReference type="Proteomes" id="UP001305779"/>
    </source>
</evidence>
<keyword evidence="3" id="KW-0479">Metal-binding</keyword>
<organism evidence="9 10">
    <name type="scientific">Zasmidium cellare</name>
    <name type="common">Wine cellar mold</name>
    <name type="synonym">Racodium cellare</name>
    <dbReference type="NCBI Taxonomy" id="395010"/>
    <lineage>
        <taxon>Eukaryota</taxon>
        <taxon>Fungi</taxon>
        <taxon>Dikarya</taxon>
        <taxon>Ascomycota</taxon>
        <taxon>Pezizomycotina</taxon>
        <taxon>Dothideomycetes</taxon>
        <taxon>Dothideomycetidae</taxon>
        <taxon>Mycosphaerellales</taxon>
        <taxon>Mycosphaerellaceae</taxon>
        <taxon>Zasmidium</taxon>
    </lineage>
</organism>
<evidence type="ECO:0000256" key="6">
    <source>
        <dbReference type="ARBA" id="ARBA00023033"/>
    </source>
</evidence>
<feature type="transmembrane region" description="Helical" evidence="8">
    <location>
        <begin position="6"/>
        <end position="28"/>
    </location>
</feature>
<dbReference type="SUPFAM" id="SSF48264">
    <property type="entry name" value="Cytochrome P450"/>
    <property type="match status" value="1"/>
</dbReference>
<keyword evidence="5" id="KW-0408">Iron</keyword>
<dbReference type="EMBL" id="JAXOVC010000001">
    <property type="protein sequence ID" value="KAK4508754.1"/>
    <property type="molecule type" value="Genomic_DNA"/>
</dbReference>
<evidence type="ECO:0000256" key="1">
    <source>
        <dbReference type="ARBA" id="ARBA00001971"/>
    </source>
</evidence>
<reference evidence="9 10" key="1">
    <citation type="journal article" date="2023" name="G3 (Bethesda)">
        <title>A chromosome-level genome assembly of Zasmidium syzygii isolated from banana leaves.</title>
        <authorList>
            <person name="van Westerhoven A.C."/>
            <person name="Mehrabi R."/>
            <person name="Talebi R."/>
            <person name="Steentjes M.B.F."/>
            <person name="Corcolon B."/>
            <person name="Chong P.A."/>
            <person name="Kema G.H.J."/>
            <person name="Seidl M.F."/>
        </authorList>
    </citation>
    <scope>NUCLEOTIDE SEQUENCE [LARGE SCALE GENOMIC DNA]</scope>
    <source>
        <strain evidence="9 10">P124</strain>
    </source>
</reference>
<keyword evidence="6" id="KW-0503">Monooxygenase</keyword>
<keyword evidence="8" id="KW-1133">Transmembrane helix</keyword>
<comment type="cofactor">
    <cofactor evidence="1">
        <name>heme</name>
        <dbReference type="ChEBI" id="CHEBI:30413"/>
    </cofactor>
</comment>
<dbReference type="InterPro" id="IPR036396">
    <property type="entry name" value="Cyt_P450_sf"/>
</dbReference>
<dbReference type="Gene3D" id="1.10.630.10">
    <property type="entry name" value="Cytochrome P450"/>
    <property type="match status" value="1"/>
</dbReference>
<evidence type="ECO:0000256" key="8">
    <source>
        <dbReference type="SAM" id="Phobius"/>
    </source>
</evidence>
<dbReference type="PANTHER" id="PTHR24287">
    <property type="entry name" value="P450, PUTATIVE (EUROFUNG)-RELATED"/>
    <property type="match status" value="1"/>
</dbReference>
<comment type="caution">
    <text evidence="9">The sequence shown here is derived from an EMBL/GenBank/DDBJ whole genome shotgun (WGS) entry which is preliminary data.</text>
</comment>